<keyword evidence="3" id="KW-0804">Transcription</keyword>
<keyword evidence="2" id="KW-0238">DNA-binding</keyword>
<dbReference type="PANTHER" id="PTHR44846:SF1">
    <property type="entry name" value="MANNOSYL-D-GLYCERATE TRANSPORT_METABOLISM SYSTEM REPRESSOR MNGR-RELATED"/>
    <property type="match status" value="1"/>
</dbReference>
<evidence type="ECO:0000256" key="3">
    <source>
        <dbReference type="ARBA" id="ARBA00023163"/>
    </source>
</evidence>
<evidence type="ECO:0000256" key="1">
    <source>
        <dbReference type="ARBA" id="ARBA00023015"/>
    </source>
</evidence>
<feature type="domain" description="HTH gntR-type" evidence="4">
    <location>
        <begin position="8"/>
        <end position="75"/>
    </location>
</feature>
<dbReference type="AlphaFoldDB" id="A0A1M6GV30"/>
<dbReference type="PRINTS" id="PR00035">
    <property type="entry name" value="HTHGNTR"/>
</dbReference>
<dbReference type="Pfam" id="PF07702">
    <property type="entry name" value="UTRA"/>
    <property type="match status" value="1"/>
</dbReference>
<protein>
    <submittedName>
        <fullName evidence="5">GntR family transcriptional regulator</fullName>
    </submittedName>
</protein>
<dbReference type="CDD" id="cd07377">
    <property type="entry name" value="WHTH_GntR"/>
    <property type="match status" value="1"/>
</dbReference>
<dbReference type="InterPro" id="IPR036388">
    <property type="entry name" value="WH-like_DNA-bd_sf"/>
</dbReference>
<dbReference type="EMBL" id="FQZO01000003">
    <property type="protein sequence ID" value="SHJ13823.1"/>
    <property type="molecule type" value="Genomic_DNA"/>
</dbReference>
<dbReference type="PANTHER" id="PTHR44846">
    <property type="entry name" value="MANNOSYL-D-GLYCERATE TRANSPORT/METABOLISM SYSTEM REPRESSOR MNGR-RELATED"/>
    <property type="match status" value="1"/>
</dbReference>
<dbReference type="SMART" id="SM00866">
    <property type="entry name" value="UTRA"/>
    <property type="match status" value="1"/>
</dbReference>
<dbReference type="InterPro" id="IPR028978">
    <property type="entry name" value="Chorismate_lyase_/UTRA_dom_sf"/>
</dbReference>
<dbReference type="Pfam" id="PF00392">
    <property type="entry name" value="GntR"/>
    <property type="match status" value="1"/>
</dbReference>
<dbReference type="Gene3D" id="1.10.10.10">
    <property type="entry name" value="Winged helix-like DNA-binding domain superfamily/Winged helix DNA-binding domain"/>
    <property type="match status" value="1"/>
</dbReference>
<keyword evidence="1" id="KW-0805">Transcription regulation</keyword>
<dbReference type="Proteomes" id="UP000184080">
    <property type="component" value="Unassembled WGS sequence"/>
</dbReference>
<proteinExistence type="predicted"/>
<dbReference type="SMART" id="SM00345">
    <property type="entry name" value="HTH_GNTR"/>
    <property type="match status" value="1"/>
</dbReference>
<evidence type="ECO:0000256" key="2">
    <source>
        <dbReference type="ARBA" id="ARBA00023125"/>
    </source>
</evidence>
<dbReference type="GO" id="GO:0003677">
    <property type="term" value="F:DNA binding"/>
    <property type="evidence" value="ECO:0007669"/>
    <property type="project" value="UniProtKB-KW"/>
</dbReference>
<dbReference type="InterPro" id="IPR000524">
    <property type="entry name" value="Tscrpt_reg_HTH_GntR"/>
</dbReference>
<name>A0A1M6GV30_9CLOT</name>
<dbReference type="SUPFAM" id="SSF46785">
    <property type="entry name" value="Winged helix' DNA-binding domain"/>
    <property type="match status" value="1"/>
</dbReference>
<evidence type="ECO:0000259" key="4">
    <source>
        <dbReference type="PROSITE" id="PS50949"/>
    </source>
</evidence>
<dbReference type="STRING" id="1121298.SAMN05444401_2258"/>
<dbReference type="PROSITE" id="PS50949">
    <property type="entry name" value="HTH_GNTR"/>
    <property type="match status" value="1"/>
</dbReference>
<evidence type="ECO:0000313" key="6">
    <source>
        <dbReference type="Proteomes" id="UP000184080"/>
    </source>
</evidence>
<evidence type="ECO:0000313" key="5">
    <source>
        <dbReference type="EMBL" id="SHJ13823.1"/>
    </source>
</evidence>
<dbReference type="InterPro" id="IPR011663">
    <property type="entry name" value="UTRA"/>
</dbReference>
<dbReference type="InterPro" id="IPR050679">
    <property type="entry name" value="Bact_HTH_transcr_reg"/>
</dbReference>
<accession>A0A1M6GV30</accession>
<dbReference type="OrthoDB" id="46236at2"/>
<dbReference type="GO" id="GO:0045892">
    <property type="term" value="P:negative regulation of DNA-templated transcription"/>
    <property type="evidence" value="ECO:0007669"/>
    <property type="project" value="TreeGrafter"/>
</dbReference>
<gene>
    <name evidence="5" type="ORF">SAMN05444401_2258</name>
</gene>
<keyword evidence="6" id="KW-1185">Reference proteome</keyword>
<dbReference type="GO" id="GO:0003700">
    <property type="term" value="F:DNA-binding transcription factor activity"/>
    <property type="evidence" value="ECO:0007669"/>
    <property type="project" value="InterPro"/>
</dbReference>
<dbReference type="RefSeq" id="WP_073006542.1">
    <property type="nucleotide sequence ID" value="NZ_FQZO01000003.1"/>
</dbReference>
<dbReference type="InterPro" id="IPR036390">
    <property type="entry name" value="WH_DNA-bd_sf"/>
</dbReference>
<dbReference type="SUPFAM" id="SSF64288">
    <property type="entry name" value="Chorismate lyase-like"/>
    <property type="match status" value="1"/>
</dbReference>
<organism evidence="5 6">
    <name type="scientific">Clostridium amylolyticum</name>
    <dbReference type="NCBI Taxonomy" id="1121298"/>
    <lineage>
        <taxon>Bacteria</taxon>
        <taxon>Bacillati</taxon>
        <taxon>Bacillota</taxon>
        <taxon>Clostridia</taxon>
        <taxon>Eubacteriales</taxon>
        <taxon>Clostridiaceae</taxon>
        <taxon>Clostridium</taxon>
    </lineage>
</organism>
<sequence length="240" mass="28468">MLDKDSRMPLYSQLMDILIYEIENNMQENEKMLSEREICEKYDVSRTTVRQAFSELEREGYIYKRHGKGTFVASKKYKQNLQGFYSFTEDMKKLGKKPSSKVLKFEILTASNDIVRKMKLSKEEMVYKFTRLRLADNEPMMIETTYVPYERFPGITKEELNKTALYDILRDKFSETLEYAEESFVPVLTNEEEAESLQVEVGSPSLKITRFSYNKHENIIEYTISISRGDKFQYQLKLMR</sequence>
<reference evidence="5 6" key="1">
    <citation type="submission" date="2016-11" db="EMBL/GenBank/DDBJ databases">
        <authorList>
            <person name="Jaros S."/>
            <person name="Januszkiewicz K."/>
            <person name="Wedrychowicz H."/>
        </authorList>
    </citation>
    <scope>NUCLEOTIDE SEQUENCE [LARGE SCALE GENOMIC DNA]</scope>
    <source>
        <strain evidence="5 6">DSM 21864</strain>
    </source>
</reference>
<dbReference type="Gene3D" id="3.40.1410.10">
    <property type="entry name" value="Chorismate lyase-like"/>
    <property type="match status" value="1"/>
</dbReference>